<dbReference type="InterPro" id="IPR021181">
    <property type="entry name" value="Miro"/>
</dbReference>
<dbReference type="GO" id="GO:0005525">
    <property type="term" value="F:GTP binding"/>
    <property type="evidence" value="ECO:0007669"/>
    <property type="project" value="UniProtKB-KW"/>
</dbReference>
<comment type="similarity">
    <text evidence="2 14">Belongs to the mitochondrial Rho GTPase family.</text>
</comment>
<dbReference type="FunFam" id="3.40.50.300:FF:000170">
    <property type="entry name" value="Mitochondrial Rho GTPase"/>
    <property type="match status" value="1"/>
</dbReference>
<dbReference type="PRINTS" id="PR00449">
    <property type="entry name" value="RASTRNSFRMNG"/>
</dbReference>
<keyword evidence="8 14" id="KW-0378">Hydrolase</keyword>
<dbReference type="PANTHER" id="PTHR24072">
    <property type="entry name" value="RHO FAMILY GTPASE"/>
    <property type="match status" value="1"/>
</dbReference>
<feature type="transmembrane region" description="Helical" evidence="15">
    <location>
        <begin position="620"/>
        <end position="641"/>
    </location>
</feature>
<comment type="subcellular location">
    <subcellularLocation>
        <location evidence="1 14">Mitochondrion outer membrane</location>
        <topology evidence="1 14">Single-pass type IV membrane protein</topology>
    </subcellularLocation>
</comment>
<evidence type="ECO:0000256" key="9">
    <source>
        <dbReference type="ARBA" id="ARBA00022837"/>
    </source>
</evidence>
<evidence type="ECO:0000256" key="13">
    <source>
        <dbReference type="ARBA" id="ARBA00023136"/>
    </source>
</evidence>
<evidence type="ECO:0000256" key="11">
    <source>
        <dbReference type="ARBA" id="ARBA00023128"/>
    </source>
</evidence>
<dbReference type="GO" id="GO:0007005">
    <property type="term" value="P:mitochondrion organization"/>
    <property type="evidence" value="ECO:0007669"/>
    <property type="project" value="InterPro"/>
</dbReference>
<dbReference type="GO" id="GO:0007264">
    <property type="term" value="P:small GTPase-mediated signal transduction"/>
    <property type="evidence" value="ECO:0007669"/>
    <property type="project" value="InterPro"/>
</dbReference>
<dbReference type="InterPro" id="IPR013566">
    <property type="entry name" value="EF_hand_assoc_1"/>
</dbReference>
<dbReference type="EC" id="3.6.5.-" evidence="14"/>
<feature type="domain" description="EF-hand" evidence="16">
    <location>
        <begin position="191"/>
        <end position="226"/>
    </location>
</feature>
<dbReference type="PROSITE" id="PS51419">
    <property type="entry name" value="RAB"/>
    <property type="match status" value="1"/>
</dbReference>
<feature type="domain" description="Miro" evidence="17">
    <location>
        <begin position="422"/>
        <end position="585"/>
    </location>
</feature>
<accession>A0A336LJI5</accession>
<keyword evidence="4" id="KW-0479">Metal-binding</keyword>
<dbReference type="GO" id="GO:0001667">
    <property type="term" value="P:ameboidal-type cell migration"/>
    <property type="evidence" value="ECO:0007669"/>
    <property type="project" value="UniProtKB-ARBA"/>
</dbReference>
<dbReference type="CDD" id="cd01892">
    <property type="entry name" value="Miro2"/>
    <property type="match status" value="1"/>
</dbReference>
<protein>
    <recommendedName>
        <fullName evidence="14">Mitochondrial Rho GTPase</fullName>
        <ecNumber evidence="14">3.6.5.-</ecNumber>
    </recommendedName>
</protein>
<dbReference type="InterPro" id="IPR001806">
    <property type="entry name" value="Small_GTPase"/>
</dbReference>
<keyword evidence="12 14" id="KW-0342">GTP-binding</keyword>
<dbReference type="InterPro" id="IPR002048">
    <property type="entry name" value="EF_hand_dom"/>
</dbReference>
<dbReference type="PROSITE" id="PS50222">
    <property type="entry name" value="EF_HAND_2"/>
    <property type="match status" value="2"/>
</dbReference>
<evidence type="ECO:0000259" key="17">
    <source>
        <dbReference type="PROSITE" id="PS51423"/>
    </source>
</evidence>
<evidence type="ECO:0000256" key="3">
    <source>
        <dbReference type="ARBA" id="ARBA00022692"/>
    </source>
</evidence>
<dbReference type="InterPro" id="IPR020860">
    <property type="entry name" value="MIRO_dom"/>
</dbReference>
<dbReference type="OMA" id="HETTWGI"/>
<dbReference type="FunFam" id="3.40.50.300:FF:000553">
    <property type="entry name" value="Mitochondrial Rho GTPase"/>
    <property type="match status" value="1"/>
</dbReference>
<dbReference type="GO" id="GO:0022412">
    <property type="term" value="P:cellular process involved in reproduction in multicellular organism"/>
    <property type="evidence" value="ECO:0007669"/>
    <property type="project" value="UniProtKB-ARBA"/>
</dbReference>
<evidence type="ECO:0000256" key="15">
    <source>
        <dbReference type="SAM" id="Phobius"/>
    </source>
</evidence>
<keyword evidence="6 14" id="KW-0547">Nucleotide-binding</keyword>
<proteinExistence type="inferred from homology"/>
<dbReference type="Pfam" id="PF00071">
    <property type="entry name" value="Ras"/>
    <property type="match status" value="2"/>
</dbReference>
<dbReference type="SUPFAM" id="SSF52540">
    <property type="entry name" value="P-loop containing nucleoside triphosphate hydrolases"/>
    <property type="match status" value="2"/>
</dbReference>
<sequence>MVTWGTTARRNVRILLVGDAGVGKTSLILSLVSEEFPEDVPPKAEEITIPADVTPEKVPTNIVDFSSDNDDQDLLRVELEKSHVICVVYSVDNESTLDRITSYWLPLIREYNPGESRKPVVLVGNKVDLIDFSTIDMVLSIMEDFPEVESCVECSAKTLHNISEMFYYAQKAVLHPTAPLYIMESQYLTKAAESALTKIFKIIDLDGDGLLNDYELNHFQRRCFNLPLQPQILDEVKALLMKNLTDGILNDCVTLKGFLYLHCLFIQRGRPETTWMVLRRFGYDENVQISNEFLDPPLKIPPGSSTELSHRGFQFLTSIFEKGDVDRDGALSPEEFKNVFMGCPTPPFSTDIKRTVVTNTYGWPTLQGWLSRWTLMTYVDVSKTLEYLAYLGFNIHENESQTTAIHVTREKRLDLAKRQSSRSVYICHVIGSKNTGKTTLCRGLIFDDIKCITSKDLRGSNEYSINTVQVYGQEKYLILRDVNVRQVLDPLQPSEVNCDVVCLVYDVNDAKSFEYIAKMYVKYYAESKIPVLIVGNKSDLPKVRQEYLLQPEEFTQKYKLLSPESFSMKNSNKDIYMKFATMAAFPRYQAAWILFYKHRLVQLWETTHINHFGFIPDDTLIWLSKAGLGLAVITFAGFLLMKAIQPTSARFAR</sequence>
<dbReference type="InterPro" id="IPR003578">
    <property type="entry name" value="Small_GTPase_Rho"/>
</dbReference>
<dbReference type="VEuPathDB" id="VectorBase:CSON007409"/>
<keyword evidence="7 14" id="KW-1000">Mitochondrion outer membrane</keyword>
<dbReference type="Gene3D" id="3.40.50.300">
    <property type="entry name" value="P-loop containing nucleotide triphosphate hydrolases"/>
    <property type="match status" value="2"/>
</dbReference>
<dbReference type="Pfam" id="PF13202">
    <property type="entry name" value="EF-hand_5"/>
    <property type="match status" value="1"/>
</dbReference>
<keyword evidence="5" id="KW-0677">Repeat</keyword>
<gene>
    <name evidence="18" type="primary">CSON007409</name>
</gene>
<evidence type="ECO:0000256" key="5">
    <source>
        <dbReference type="ARBA" id="ARBA00022737"/>
    </source>
</evidence>
<dbReference type="SMART" id="SM00173">
    <property type="entry name" value="RAS"/>
    <property type="match status" value="1"/>
</dbReference>
<dbReference type="PIRSF" id="PIRSF037488">
    <property type="entry name" value="Mt_Rho_GTPase"/>
    <property type="match status" value="1"/>
</dbReference>
<dbReference type="PROSITE" id="PS51423">
    <property type="entry name" value="MIRO"/>
    <property type="match status" value="2"/>
</dbReference>
<keyword evidence="10 15" id="KW-1133">Transmembrane helix</keyword>
<feature type="domain" description="Miro" evidence="17">
    <location>
        <begin position="9"/>
        <end position="175"/>
    </location>
</feature>
<evidence type="ECO:0000256" key="2">
    <source>
        <dbReference type="ARBA" id="ARBA00007981"/>
    </source>
</evidence>
<keyword evidence="13 14" id="KW-0472">Membrane</keyword>
<evidence type="ECO:0000256" key="12">
    <source>
        <dbReference type="ARBA" id="ARBA00023134"/>
    </source>
</evidence>
<keyword evidence="3 15" id="KW-0812">Transmembrane</keyword>
<dbReference type="InterPro" id="IPR013567">
    <property type="entry name" value="EF_hand_assoc_2"/>
</dbReference>
<keyword evidence="11 14" id="KW-0496">Mitochondrion</keyword>
<dbReference type="InterPro" id="IPR027417">
    <property type="entry name" value="P-loop_NTPase"/>
</dbReference>
<comment type="function">
    <text evidence="14">Mitochondrial GTPase involved in mitochondrial trafficking. Probably involved in control of anterograde transport of mitochondria and their subcellular distribution.</text>
</comment>
<evidence type="ECO:0000256" key="1">
    <source>
        <dbReference type="ARBA" id="ARBA00004200"/>
    </source>
</evidence>
<dbReference type="SMART" id="SM00174">
    <property type="entry name" value="RHO"/>
    <property type="match status" value="1"/>
</dbReference>
<dbReference type="Pfam" id="PF08355">
    <property type="entry name" value="EF_assoc_1"/>
    <property type="match status" value="1"/>
</dbReference>
<dbReference type="SMART" id="SM00054">
    <property type="entry name" value="EFh"/>
    <property type="match status" value="2"/>
</dbReference>
<evidence type="ECO:0000259" key="16">
    <source>
        <dbReference type="PROSITE" id="PS50222"/>
    </source>
</evidence>
<dbReference type="CDD" id="cd01893">
    <property type="entry name" value="Miro1"/>
    <property type="match status" value="1"/>
</dbReference>
<dbReference type="InterPro" id="IPR018247">
    <property type="entry name" value="EF_Hand_1_Ca_BS"/>
</dbReference>
<organism evidence="18">
    <name type="scientific">Culicoides sonorensis</name>
    <name type="common">Biting midge</name>
    <dbReference type="NCBI Taxonomy" id="179676"/>
    <lineage>
        <taxon>Eukaryota</taxon>
        <taxon>Metazoa</taxon>
        <taxon>Ecdysozoa</taxon>
        <taxon>Arthropoda</taxon>
        <taxon>Hexapoda</taxon>
        <taxon>Insecta</taxon>
        <taxon>Pterygota</taxon>
        <taxon>Neoptera</taxon>
        <taxon>Endopterygota</taxon>
        <taxon>Diptera</taxon>
        <taxon>Nematocera</taxon>
        <taxon>Chironomoidea</taxon>
        <taxon>Ceratopogonidae</taxon>
        <taxon>Ceratopogoninae</taxon>
        <taxon>Culicoides</taxon>
        <taxon>Monoculicoides</taxon>
    </lineage>
</organism>
<dbReference type="SMART" id="SM00175">
    <property type="entry name" value="RAB"/>
    <property type="match status" value="1"/>
</dbReference>
<dbReference type="GO" id="GO:0035006">
    <property type="term" value="P:melanization defense response"/>
    <property type="evidence" value="ECO:0007669"/>
    <property type="project" value="UniProtKB-ARBA"/>
</dbReference>
<dbReference type="FunFam" id="1.10.238.10:FF:000011">
    <property type="entry name" value="Mitochondrial Rho GTPase"/>
    <property type="match status" value="1"/>
</dbReference>
<keyword evidence="9 14" id="KW-0106">Calcium</keyword>
<dbReference type="GO" id="GO:0003924">
    <property type="term" value="F:GTPase activity"/>
    <property type="evidence" value="ECO:0007669"/>
    <property type="project" value="InterPro"/>
</dbReference>
<evidence type="ECO:0000256" key="4">
    <source>
        <dbReference type="ARBA" id="ARBA00022723"/>
    </source>
</evidence>
<dbReference type="AlphaFoldDB" id="A0A336LJI5"/>
<name>A0A336LJI5_CULSO</name>
<feature type="domain" description="EF-hand" evidence="16">
    <location>
        <begin position="311"/>
        <end position="346"/>
    </location>
</feature>
<dbReference type="GO" id="GO:0005509">
    <property type="term" value="F:calcium ion binding"/>
    <property type="evidence" value="ECO:0007669"/>
    <property type="project" value="InterPro"/>
</dbReference>
<dbReference type="InterPro" id="IPR011992">
    <property type="entry name" value="EF-hand-dom_pair"/>
</dbReference>
<dbReference type="PROSITE" id="PS00018">
    <property type="entry name" value="EF_HAND_1"/>
    <property type="match status" value="2"/>
</dbReference>
<evidence type="ECO:0000256" key="10">
    <source>
        <dbReference type="ARBA" id="ARBA00022989"/>
    </source>
</evidence>
<dbReference type="GO" id="GO:0003006">
    <property type="term" value="P:developmental process involved in reproduction"/>
    <property type="evidence" value="ECO:0007669"/>
    <property type="project" value="UniProtKB-ARBA"/>
</dbReference>
<reference evidence="18" key="1">
    <citation type="submission" date="2018-07" db="EMBL/GenBank/DDBJ databases">
        <authorList>
            <person name="Quirk P.G."/>
            <person name="Krulwich T.A."/>
        </authorList>
    </citation>
    <scope>NUCLEOTIDE SEQUENCE</scope>
</reference>
<dbReference type="GO" id="GO:0005741">
    <property type="term" value="C:mitochondrial outer membrane"/>
    <property type="evidence" value="ECO:0007669"/>
    <property type="project" value="UniProtKB-SubCell"/>
</dbReference>
<evidence type="ECO:0000256" key="6">
    <source>
        <dbReference type="ARBA" id="ARBA00022741"/>
    </source>
</evidence>
<dbReference type="SUPFAM" id="SSF47473">
    <property type="entry name" value="EF-hand"/>
    <property type="match status" value="1"/>
</dbReference>
<dbReference type="Pfam" id="PF08356">
    <property type="entry name" value="EF_assoc_2"/>
    <property type="match status" value="1"/>
</dbReference>
<dbReference type="Gene3D" id="1.10.238.10">
    <property type="entry name" value="EF-hand"/>
    <property type="match status" value="2"/>
</dbReference>
<evidence type="ECO:0000256" key="8">
    <source>
        <dbReference type="ARBA" id="ARBA00022801"/>
    </source>
</evidence>
<evidence type="ECO:0000256" key="14">
    <source>
        <dbReference type="PIRNR" id="PIRNR037488"/>
    </source>
</evidence>
<dbReference type="EMBL" id="UFQT01000027">
    <property type="protein sequence ID" value="SSX18086.1"/>
    <property type="molecule type" value="Genomic_DNA"/>
</dbReference>
<dbReference type="GO" id="GO:0035099">
    <property type="term" value="P:hemocyte migration"/>
    <property type="evidence" value="ECO:0007669"/>
    <property type="project" value="UniProtKB-ARBA"/>
</dbReference>
<evidence type="ECO:0000256" key="7">
    <source>
        <dbReference type="ARBA" id="ARBA00022787"/>
    </source>
</evidence>
<evidence type="ECO:0000313" key="18">
    <source>
        <dbReference type="EMBL" id="SSX18086.1"/>
    </source>
</evidence>